<dbReference type="GO" id="GO:0046081">
    <property type="term" value="P:dUTP catabolic process"/>
    <property type="evidence" value="ECO:0007669"/>
    <property type="project" value="TreeGrafter"/>
</dbReference>
<sequence>TVTRRAQGGPGSSSGAAGTDAGGGADGPDVEIELEVLPGSYDMPGARLLDLVAVMDRLRSPGGCPWDGKQTHQSLVKYLLEEAYETVETIEDGECEVPGEGRDALREELGDVLLQVAFHARIAQEHPEDPFGIDDVAQGIVTKLIGRHPHVFGDGGARTADEVEATWEQLKAAEKDRSSVVEGVPLAQPALSLADKLLKRAGNAELQITVPQLPDDLGQLSDVSDSTSKEQVGRLLLAVVGLARQLGVDPEEALRIQARGLRDQILHLEASR</sequence>
<dbReference type="Gene3D" id="1.10.287.1080">
    <property type="entry name" value="MazG-like"/>
    <property type="match status" value="2"/>
</dbReference>
<dbReference type="NCBIfam" id="TIGR00444">
    <property type="entry name" value="mazG"/>
    <property type="match status" value="1"/>
</dbReference>
<gene>
    <name evidence="3" type="ORF">KDL01_21355</name>
</gene>
<evidence type="ECO:0000259" key="2">
    <source>
        <dbReference type="Pfam" id="PF03819"/>
    </source>
</evidence>
<dbReference type="Pfam" id="PF03819">
    <property type="entry name" value="MazG"/>
    <property type="match status" value="1"/>
</dbReference>
<dbReference type="GO" id="GO:0046047">
    <property type="term" value="P:TTP catabolic process"/>
    <property type="evidence" value="ECO:0007669"/>
    <property type="project" value="TreeGrafter"/>
</dbReference>
<evidence type="ECO:0000313" key="3">
    <source>
        <dbReference type="EMBL" id="MBR7835835.1"/>
    </source>
</evidence>
<dbReference type="PANTHER" id="PTHR30522">
    <property type="entry name" value="NUCLEOSIDE TRIPHOSPHATE PYROPHOSPHOHYDROLASE"/>
    <property type="match status" value="1"/>
</dbReference>
<protein>
    <submittedName>
        <fullName evidence="3">MazG family protein</fullName>
    </submittedName>
</protein>
<dbReference type="CDD" id="cd11528">
    <property type="entry name" value="NTP-PPase_MazG_Nterm"/>
    <property type="match status" value="1"/>
</dbReference>
<accession>A0A941ENV8</accession>
<dbReference type="GO" id="GO:0006950">
    <property type="term" value="P:response to stress"/>
    <property type="evidence" value="ECO:0007669"/>
    <property type="project" value="UniProtKB-ARBA"/>
</dbReference>
<dbReference type="GO" id="GO:0046061">
    <property type="term" value="P:dATP catabolic process"/>
    <property type="evidence" value="ECO:0007669"/>
    <property type="project" value="TreeGrafter"/>
</dbReference>
<evidence type="ECO:0000256" key="1">
    <source>
        <dbReference type="SAM" id="MobiDB-lite"/>
    </source>
</evidence>
<feature type="domain" description="NTP pyrophosphohydrolase MazG-like" evidence="2">
    <location>
        <begin position="70"/>
        <end position="152"/>
    </location>
</feature>
<dbReference type="InterPro" id="IPR004518">
    <property type="entry name" value="MazG-like_dom"/>
</dbReference>
<dbReference type="GO" id="GO:0046052">
    <property type="term" value="P:UTP catabolic process"/>
    <property type="evidence" value="ECO:0007669"/>
    <property type="project" value="TreeGrafter"/>
</dbReference>
<comment type="caution">
    <text evidence="3">The sequence shown here is derived from an EMBL/GenBank/DDBJ whole genome shotgun (WGS) entry which is preliminary data.</text>
</comment>
<dbReference type="GO" id="GO:0047429">
    <property type="term" value="F:nucleoside triphosphate diphosphatase activity"/>
    <property type="evidence" value="ECO:0007669"/>
    <property type="project" value="TreeGrafter"/>
</dbReference>
<feature type="non-terminal residue" evidence="3">
    <location>
        <position position="1"/>
    </location>
</feature>
<feature type="region of interest" description="Disordered" evidence="1">
    <location>
        <begin position="1"/>
        <end position="29"/>
    </location>
</feature>
<dbReference type="InterPro" id="IPR048015">
    <property type="entry name" value="NTP-PPase_MazG-like_N"/>
</dbReference>
<evidence type="ECO:0000313" key="4">
    <source>
        <dbReference type="Proteomes" id="UP000675781"/>
    </source>
</evidence>
<dbReference type="PANTHER" id="PTHR30522:SF0">
    <property type="entry name" value="NUCLEOSIDE TRIPHOSPHATE PYROPHOSPHOHYDROLASE"/>
    <property type="match status" value="1"/>
</dbReference>
<name>A0A941ENV8_9ACTN</name>
<dbReference type="SUPFAM" id="SSF101386">
    <property type="entry name" value="all-alpha NTP pyrophosphatases"/>
    <property type="match status" value="1"/>
</dbReference>
<reference evidence="3" key="1">
    <citation type="submission" date="2021-04" db="EMBL/GenBank/DDBJ databases">
        <title>Genome based classification of Actinospica acidithermotolerans sp. nov., an actinobacterium isolated from an Indonesian hot spring.</title>
        <authorList>
            <person name="Kusuma A.B."/>
            <person name="Putra K.E."/>
            <person name="Nafisah S."/>
            <person name="Loh J."/>
            <person name="Nouioui I."/>
            <person name="Goodfellow M."/>
        </authorList>
    </citation>
    <scope>NUCLEOTIDE SEQUENCE</scope>
    <source>
        <strain evidence="3">CSCA 57</strain>
    </source>
</reference>
<dbReference type="FunFam" id="1.10.287.1080:FF:000001">
    <property type="entry name" value="Nucleoside triphosphate pyrophosphohydrolase"/>
    <property type="match status" value="1"/>
</dbReference>
<dbReference type="AlphaFoldDB" id="A0A941ENV8"/>
<dbReference type="InterPro" id="IPR011551">
    <property type="entry name" value="NTP_PyrPHydrolase_MazG"/>
</dbReference>
<organism evidence="3 4">
    <name type="scientific">Actinospica durhamensis</name>
    <dbReference type="NCBI Taxonomy" id="1508375"/>
    <lineage>
        <taxon>Bacteria</taxon>
        <taxon>Bacillati</taxon>
        <taxon>Actinomycetota</taxon>
        <taxon>Actinomycetes</taxon>
        <taxon>Catenulisporales</taxon>
        <taxon>Actinospicaceae</taxon>
        <taxon>Actinospica</taxon>
    </lineage>
</organism>
<dbReference type="EMBL" id="JAGSOG010000111">
    <property type="protein sequence ID" value="MBR7835835.1"/>
    <property type="molecule type" value="Genomic_DNA"/>
</dbReference>
<dbReference type="Proteomes" id="UP000675781">
    <property type="component" value="Unassembled WGS sequence"/>
</dbReference>
<keyword evidence="4" id="KW-1185">Reference proteome</keyword>
<dbReference type="GO" id="GO:0046076">
    <property type="term" value="P:dTTP catabolic process"/>
    <property type="evidence" value="ECO:0007669"/>
    <property type="project" value="TreeGrafter"/>
</dbReference>
<dbReference type="GO" id="GO:0006203">
    <property type="term" value="P:dGTP catabolic process"/>
    <property type="evidence" value="ECO:0007669"/>
    <property type="project" value="TreeGrafter"/>
</dbReference>
<proteinExistence type="predicted"/>
<dbReference type="RefSeq" id="WP_212530327.1">
    <property type="nucleotide sequence ID" value="NZ_JAGSOG010000111.1"/>
</dbReference>